<feature type="domain" description="Reverse transcriptase" evidence="2">
    <location>
        <begin position="1084"/>
        <end position="1364"/>
    </location>
</feature>
<dbReference type="InterPro" id="IPR026960">
    <property type="entry name" value="RVT-Znf"/>
</dbReference>
<evidence type="ECO:0000259" key="2">
    <source>
        <dbReference type="PROSITE" id="PS50878"/>
    </source>
</evidence>
<feature type="compositionally biased region" description="Pro residues" evidence="1">
    <location>
        <begin position="85"/>
        <end position="94"/>
    </location>
</feature>
<dbReference type="Pfam" id="PF00078">
    <property type="entry name" value="RVT_1"/>
    <property type="match status" value="1"/>
</dbReference>
<feature type="region of interest" description="Disordered" evidence="1">
    <location>
        <begin position="249"/>
        <end position="292"/>
    </location>
</feature>
<name>A0A2N9GSN1_FAGSY</name>
<proteinExistence type="predicted"/>
<dbReference type="CDD" id="cd01650">
    <property type="entry name" value="RT_nLTR_like"/>
    <property type="match status" value="1"/>
</dbReference>
<feature type="region of interest" description="Disordered" evidence="1">
    <location>
        <begin position="78"/>
        <end position="102"/>
    </location>
</feature>
<dbReference type="EMBL" id="OIVN01002302">
    <property type="protein sequence ID" value="SPD02409.1"/>
    <property type="molecule type" value="Genomic_DNA"/>
</dbReference>
<dbReference type="Pfam" id="PF13966">
    <property type="entry name" value="zf-RVT"/>
    <property type="match status" value="1"/>
</dbReference>
<reference evidence="3" key="1">
    <citation type="submission" date="2018-02" db="EMBL/GenBank/DDBJ databases">
        <authorList>
            <person name="Cohen D.B."/>
            <person name="Kent A.D."/>
        </authorList>
    </citation>
    <scope>NUCLEOTIDE SEQUENCE</scope>
</reference>
<protein>
    <recommendedName>
        <fullName evidence="2">Reverse transcriptase domain-containing protein</fullName>
    </recommendedName>
</protein>
<dbReference type="PANTHER" id="PTHR33116:SF78">
    <property type="entry name" value="OS12G0587133 PROTEIN"/>
    <property type="match status" value="1"/>
</dbReference>
<dbReference type="SUPFAM" id="SSF56219">
    <property type="entry name" value="DNase I-like"/>
    <property type="match status" value="1"/>
</dbReference>
<dbReference type="GO" id="GO:0003824">
    <property type="term" value="F:catalytic activity"/>
    <property type="evidence" value="ECO:0007669"/>
    <property type="project" value="InterPro"/>
</dbReference>
<dbReference type="Gene3D" id="3.60.10.10">
    <property type="entry name" value="Endonuclease/exonuclease/phosphatase"/>
    <property type="match status" value="1"/>
</dbReference>
<dbReference type="PANTHER" id="PTHR33116">
    <property type="entry name" value="REVERSE TRANSCRIPTASE ZINC-BINDING DOMAIN-CONTAINING PROTEIN-RELATED-RELATED"/>
    <property type="match status" value="1"/>
</dbReference>
<dbReference type="Pfam" id="PF03372">
    <property type="entry name" value="Exo_endo_phos"/>
    <property type="match status" value="1"/>
</dbReference>
<gene>
    <name evidence="3" type="ORF">FSB_LOCUS30291</name>
</gene>
<sequence length="1799" mass="204190">MANLQLIRISSGGRGGRLVASMKPVDFIPWEVYIVQTTGFVAKGSLGRFVDYAKPCTALSKLPELGLILQTTPLEVNHPNTLAPPQGPTRPKPSPQSLNATAPVQGIEDRGGAVIIGNEFCIDSKAFKLAFDGGRVDPYHIMERRGRFRGSLWIGITGLRWMLDIFVTIRNTNQTLEGFFVFHRDGYRVLEFSCLANRGGRFVEITEYHSGTHRGSIRIPEGKKGAGWSVFEFQVRKCFLGETQKPSTVPAISRRDSDDGEAAVRAGPSRKEVKRREWKSRKSRRTKSAPDLQPSITLLNLRDEISKLALNEPRPTRQTHFKWKPNSRTLRVMLDHGSRRQVSWVDVQEVDGPKAQKTESVLKTDGPQFEKAQSIVDPEPARLEVQTQDKGCETHNPVISTERLDTNPSVDEGRGTGLCCEHGRMDSPADEAQDQVVDSWQELPAAEEAEEVSLMLRSVFLEEQKENTYIERAAEADSEHGLGSALAQEGAIVIVSEVEPPVITPAAFSLAIAEGGEGEGPLSPLTCSPIMMLGPPTNSPGMELIRDGADALYKPSQWVAMQMNMFRKQVGVSIKGHEVECLALLRKIEADRKPKKINTSVRKTAKKGTRELKNLASSVNYGVKHLLREWRCDMVCLQETKLDCIDLRLVRSLWGKQHVDWVALDAINTAGGILIMWDTRVVERVDVQVGQFSVSCYWHGLVDGFDWVCSGVYGPHTEESRQLCWEELFSVRQRWAAPWCIAGDFNAVRFPSEWSGCTRFSPDMFAFSDWIDANHLVDLPLVGGSYTWSSGTTSPSMSRIDRVLVSLEWEAHYQDVLLKLLPKPISDHHPLLVVAGGMAGGKSSFKFENMWLKEAGFADKVHSWWSGYEFIGTPSFVLACKLKTLKEDLKKWNRDTFGDVHYRKACRMKDILDLDVKEGREGLSVDEQNLREVLKGEVVQLAHMAETSWRQKSRAVWLKEGDNNTSFFHHLANSNRRKNYLGSLEVEGRVFEDKEDIKLHVEQFYQSLYQESETWRSEADGLDFDSIDPIDREVMERPFDREEVVQVLQNMEGDKAPGPDGFTMAFFQKCWRTVEADVMAFFGEVHEYGKFEKSLNATFISLIPKKLNAVNIRDFRPISLVGCMYKLLAKVLANRLALVLDGIISESQNSFVGGRKILDSVLIANECLDSRMKSHIPGVICKLDIEKAYDHVNWDCLYFLLDRMGFGPKWISWMRACISTVRFSVIVNGSPTGFFDSSRGLRQGDPLSPLLFLLIMEVLSRMLRRSVERGFIKGFQVGQDRHSSVSVSHLLYADDTILFCDAIPEQLLYIRMALTCFEAVTGLKVNMTKSEMVPIGEVQDLSAMAELLYCQIGSLPMQYLGLPLGAPYKALEIWNPIIEKVERRLAGWQKLYLSKGVLLRGLKVFSEIFFGVGWGRSKSFTWWLWDRVCTPIPQGGLGVRHLIPFNQALLGKWLWRFGLEELLLWRRVVVAKYGVGRGGWFSNSPRGTHGCGLWKHICKGWEDFSRHTHFEVGLGSRVSFWHDRWCLDRPLKELFPRLFEFSLNQNDTVASVLTPQGMGQPRVWNVLFGRDCNDWELDEMANFLSLIHSHTPRGDGVDKLVWDPSRKGSFDSRTFYHELHNPPAICFPWKCIWRVKAPPRVAFFMWSATWGRILTGDNLQKKGFVLASWCCMCKTAGETVDHLLLHCWFARQLWTFVFQSVGIDWVLPFHVSELLFGWWNWFGKRSSGVWNLIPSCLMWTIWRERNNRTFENIETLVAKVIELFFVSLFDWSRAWGLTSSPSVGEFLESFACNSPNTPL</sequence>
<dbReference type="InterPro" id="IPR005135">
    <property type="entry name" value="Endo/exonuclease/phosphatase"/>
</dbReference>
<feature type="compositionally biased region" description="Basic residues" evidence="1">
    <location>
        <begin position="276"/>
        <end position="287"/>
    </location>
</feature>
<accession>A0A2N9GSN1</accession>
<evidence type="ECO:0000256" key="1">
    <source>
        <dbReference type="SAM" id="MobiDB-lite"/>
    </source>
</evidence>
<evidence type="ECO:0000313" key="3">
    <source>
        <dbReference type="EMBL" id="SPD02409.1"/>
    </source>
</evidence>
<dbReference type="InterPro" id="IPR000477">
    <property type="entry name" value="RT_dom"/>
</dbReference>
<dbReference type="PROSITE" id="PS50878">
    <property type="entry name" value="RT_POL"/>
    <property type="match status" value="1"/>
</dbReference>
<dbReference type="InterPro" id="IPR036691">
    <property type="entry name" value="Endo/exonu/phosph_ase_sf"/>
</dbReference>
<dbReference type="SUPFAM" id="SSF56672">
    <property type="entry name" value="DNA/RNA polymerases"/>
    <property type="match status" value="1"/>
</dbReference>
<dbReference type="InterPro" id="IPR043502">
    <property type="entry name" value="DNA/RNA_pol_sf"/>
</dbReference>
<organism evidence="3">
    <name type="scientific">Fagus sylvatica</name>
    <name type="common">Beechnut</name>
    <dbReference type="NCBI Taxonomy" id="28930"/>
    <lineage>
        <taxon>Eukaryota</taxon>
        <taxon>Viridiplantae</taxon>
        <taxon>Streptophyta</taxon>
        <taxon>Embryophyta</taxon>
        <taxon>Tracheophyta</taxon>
        <taxon>Spermatophyta</taxon>
        <taxon>Magnoliopsida</taxon>
        <taxon>eudicotyledons</taxon>
        <taxon>Gunneridae</taxon>
        <taxon>Pentapetalae</taxon>
        <taxon>rosids</taxon>
        <taxon>fabids</taxon>
        <taxon>Fagales</taxon>
        <taxon>Fagaceae</taxon>
        <taxon>Fagus</taxon>
    </lineage>
</organism>